<evidence type="ECO:0000256" key="2">
    <source>
        <dbReference type="SAM" id="Coils"/>
    </source>
</evidence>
<keyword evidence="2" id="KW-0175">Coiled coil</keyword>
<proteinExistence type="predicted"/>
<keyword evidence="1" id="KW-0863">Zinc-finger</keyword>
<accession>A0A8S3RZR5</accession>
<feature type="domain" description="B box-type" evidence="3">
    <location>
        <begin position="386"/>
        <end position="433"/>
    </location>
</feature>
<evidence type="ECO:0000259" key="3">
    <source>
        <dbReference type="PROSITE" id="PS50119"/>
    </source>
</evidence>
<keyword evidence="1" id="KW-0862">Zinc</keyword>
<dbReference type="SUPFAM" id="SSF63825">
    <property type="entry name" value="YWTD domain"/>
    <property type="match status" value="1"/>
</dbReference>
<feature type="domain" description="B box-type" evidence="3">
    <location>
        <begin position="1055"/>
        <end position="1102"/>
    </location>
</feature>
<dbReference type="InterPro" id="IPR047153">
    <property type="entry name" value="TRIM45/56/19-like"/>
</dbReference>
<reference evidence="4" key="1">
    <citation type="submission" date="2021-03" db="EMBL/GenBank/DDBJ databases">
        <authorList>
            <person name="Bekaert M."/>
        </authorList>
    </citation>
    <scope>NUCLEOTIDE SEQUENCE</scope>
</reference>
<dbReference type="PROSITE" id="PS50119">
    <property type="entry name" value="ZF_BBOX"/>
    <property type="match status" value="2"/>
</dbReference>
<evidence type="ECO:0000313" key="4">
    <source>
        <dbReference type="EMBL" id="CAG2212215.1"/>
    </source>
</evidence>
<keyword evidence="5" id="KW-1185">Reference proteome</keyword>
<keyword evidence="1" id="KW-0479">Metal-binding</keyword>
<feature type="coiled-coil region" evidence="2">
    <location>
        <begin position="660"/>
        <end position="687"/>
    </location>
</feature>
<sequence>MAFGGQQDFLKRLQQLYGDVVMNVVHVYFEREVLDKTTFFLFLDKNKHELFHELIPKISCCECFKSNSIASVSKTGCLDAFQFDLLFDRSACAETNHEIKRGQKIQQYCVCNINPKTVEVADLDIILIRAVIKACCKRTLPGNPSWLKEIKDVRNYIDHIGNSCRISKSDFEEKWIRLETNTLNIALMTGKSFQLMTQKDIHRLKAEHDTIDKIQAVAENANDSLKEDILNALKNQPGVSQDEIGQISYQLNQILFKMTDLEVNISTRRNTDEIVSEQTDPTKCYVRWTLSTPSSWCVEDIKRKLKSVTELTNFTLEFVYAGSIIMDTSVSLDLVKDPEKFCIAFLEFLQNFVKTCEIDTTIVVIVDVAILTSLLPYRGTGKRSFGRCRTCKNRHMTSDADTWCKDCQELFCNTCSTFHCATTYSANHNILCLNDSMEHFPPKISQILICNEHDRDFLFFCETHQHISCIECVRSYHSNCDIVALTFAALNRTSSSALEKSIELNVQELIADIEQVLSDLAKFSSSIELQYSQIKTSIADECKGNETMNTTLKDLKSKYETCTYMIEKDVNTLKSIKLNISAVDIQLYQAKKYCSERQAFVFMHNKIKSVRKADETFRSYINNMKTVNLHCESSEQIHVQGYQNEIIDIVCQFKPYIFLSSRKYENIKQAEAQISEMKKKNIDTIRLSKEFVFHLEFNRQRDFEFNFACLNDKIFINNTAGGLTVYNIDGTFHKEIKLPVRPEFEYSRVVFDRVDDITVINKDLLAVMRRKDILCVNISCCECFKSNSIASVSKTGCLDEFQFDLLYDRSACAETNHEIKRGQKFQQYCVCNINPNRVEAADLDIILIRAVIKTCCKRTLPGNPSWLKEIKDVRNYIYHTGNSSRISKSDFEEKWSLLEKNTLNIAMMTGKSFQYMTQKEIQRLKAEHDTTDRTHTFAEKANDCLKKEILNALKNQPGVKQDAIVQISYQLDQILFKITDLEDQISTKRKADVTESDQKKEEPTKCYVRWTLSTPSSWCVEDIKRKLRSNEQLAFQVFLTCFSLGTEIREEFTFGSCRTCSNRNLTTEAEKWCKDCQELYCNTCSTYHTATTPLADHTILSLTDSMEYFPPNIPHNITCYEHDWKFNFFCKTHQQIICVECVRVVHTNCADIVPLSVVTLNTTSSSIFENLVSHVQELIADTEQVLSDLANLSLAINQQNTNIKSAIADRFKGISIGNELISTTLNDLKLKHEVCKTEIEKYVKLMMKTKQKISAIDIQLYQMKEYYSERQAFFFVHNVVKSITRADKTFRSSLSDIKTLTLYYKSGETVNIQGYELEKLEIVLHCKPYIFHSSNKDAKTKQAQVPISVVGLTDKVIIINNTATGLLIYNIMGSLEREIEISHKDHRNEWYDVKDITVVSKNCIAVMRKNDILSVNVEEGYVSCITNESNLYSCRRICYCEDLFYIIHWDPDCKITVMNLRGDIVKTIINYEITSHEIISFVVQNNKIFILSKVLRCLDLNGKLLWKEQIERDFQSEIQISVDNLGNCYIPSAISNTIKVISNDGHQNKLLLPVTDDLMYPRAIYFDKTNNRLIVMTLYGTCTVFNVTFKE</sequence>
<gene>
    <name evidence="4" type="ORF">MEDL_26166</name>
</gene>
<organism evidence="4 5">
    <name type="scientific">Mytilus edulis</name>
    <name type="common">Blue mussel</name>
    <dbReference type="NCBI Taxonomy" id="6550"/>
    <lineage>
        <taxon>Eukaryota</taxon>
        <taxon>Metazoa</taxon>
        <taxon>Spiralia</taxon>
        <taxon>Lophotrochozoa</taxon>
        <taxon>Mollusca</taxon>
        <taxon>Bivalvia</taxon>
        <taxon>Autobranchia</taxon>
        <taxon>Pteriomorphia</taxon>
        <taxon>Mytilida</taxon>
        <taxon>Mytiloidea</taxon>
        <taxon>Mytilidae</taxon>
        <taxon>Mytilinae</taxon>
        <taxon>Mytilus</taxon>
    </lineage>
</organism>
<dbReference type="CDD" id="cd19757">
    <property type="entry name" value="Bbox1"/>
    <property type="match status" value="1"/>
</dbReference>
<protein>
    <recommendedName>
        <fullName evidence="3">B box-type domain-containing protein</fullName>
    </recommendedName>
</protein>
<dbReference type="PANTHER" id="PTHR25462">
    <property type="entry name" value="BONUS, ISOFORM C-RELATED"/>
    <property type="match status" value="1"/>
</dbReference>
<dbReference type="SUPFAM" id="SSF57845">
    <property type="entry name" value="B-box zinc-binding domain"/>
    <property type="match status" value="2"/>
</dbReference>
<dbReference type="PANTHER" id="PTHR25462:SF296">
    <property type="entry name" value="MEIOTIC P26, ISOFORM F"/>
    <property type="match status" value="1"/>
</dbReference>
<dbReference type="InterPro" id="IPR011042">
    <property type="entry name" value="6-blade_b-propeller_TolB-like"/>
</dbReference>
<dbReference type="EMBL" id="CAJPWZ010001292">
    <property type="protein sequence ID" value="CAG2212215.1"/>
    <property type="molecule type" value="Genomic_DNA"/>
</dbReference>
<dbReference type="OrthoDB" id="6128662at2759"/>
<dbReference type="InterPro" id="IPR000315">
    <property type="entry name" value="Znf_B-box"/>
</dbReference>
<dbReference type="Proteomes" id="UP000683360">
    <property type="component" value="Unassembled WGS sequence"/>
</dbReference>
<dbReference type="Gene3D" id="3.30.160.60">
    <property type="entry name" value="Classic Zinc Finger"/>
    <property type="match status" value="2"/>
</dbReference>
<name>A0A8S3RZR5_MYTED</name>
<dbReference type="SMART" id="SM00336">
    <property type="entry name" value="BBOX"/>
    <property type="match status" value="4"/>
</dbReference>
<evidence type="ECO:0000313" key="5">
    <source>
        <dbReference type="Proteomes" id="UP000683360"/>
    </source>
</evidence>
<dbReference type="GO" id="GO:0008270">
    <property type="term" value="F:zinc ion binding"/>
    <property type="evidence" value="ECO:0007669"/>
    <property type="project" value="UniProtKB-KW"/>
</dbReference>
<comment type="caution">
    <text evidence="4">The sequence shown here is derived from an EMBL/GenBank/DDBJ whole genome shotgun (WGS) entry which is preliminary data.</text>
</comment>
<dbReference type="Gene3D" id="2.120.10.30">
    <property type="entry name" value="TolB, C-terminal domain"/>
    <property type="match status" value="1"/>
</dbReference>
<evidence type="ECO:0000256" key="1">
    <source>
        <dbReference type="PROSITE-ProRule" id="PRU00024"/>
    </source>
</evidence>